<dbReference type="InterPro" id="IPR018391">
    <property type="entry name" value="PQQ_b-propeller_rpt"/>
</dbReference>
<organism evidence="2 3">
    <name type="scientific">Mycobacterium kansasii</name>
    <dbReference type="NCBI Taxonomy" id="1768"/>
    <lineage>
        <taxon>Bacteria</taxon>
        <taxon>Bacillati</taxon>
        <taxon>Actinomycetota</taxon>
        <taxon>Actinomycetes</taxon>
        <taxon>Mycobacteriales</taxon>
        <taxon>Mycobacteriaceae</taxon>
        <taxon>Mycobacterium</taxon>
    </lineage>
</organism>
<dbReference type="InterPro" id="IPR011047">
    <property type="entry name" value="Quinoprotein_ADH-like_sf"/>
</dbReference>
<feature type="domain" description="Pyrrolo-quinoline quinone repeat" evidence="1">
    <location>
        <begin position="14"/>
        <end position="144"/>
    </location>
</feature>
<name>A0A1V3XS18_MYCKA</name>
<accession>A0A1V3XS18</accession>
<sequence>MGLKLRDQQLVREWASDAVKDGVLASPVLSADGTTVYVNGRDQQLWALHAADGKVKWSVPLGFLAQTPPTVTPDGLIVSGGGPDAQLVAFHDAGDHADQAWRRDDVMPLSTSSLGGARSATRWLRVRRTTAAGFVVAGFQSGQRSYDQQLSTAGGHRISGRGVDRV</sequence>
<evidence type="ECO:0000313" key="3">
    <source>
        <dbReference type="Proteomes" id="UP000189229"/>
    </source>
</evidence>
<evidence type="ECO:0000259" key="1">
    <source>
        <dbReference type="Pfam" id="PF13360"/>
    </source>
</evidence>
<dbReference type="AlphaFoldDB" id="A0A1V3XS18"/>
<gene>
    <name evidence="2" type="ORF">BZL30_0923</name>
</gene>
<dbReference type="Gene3D" id="2.130.10.10">
    <property type="entry name" value="YVTN repeat-like/Quinoprotein amine dehydrogenase"/>
    <property type="match status" value="1"/>
</dbReference>
<dbReference type="InterPro" id="IPR015943">
    <property type="entry name" value="WD40/YVTN_repeat-like_dom_sf"/>
</dbReference>
<protein>
    <submittedName>
        <fullName evidence="2">PQQ enzyme repeat family protein</fullName>
    </submittedName>
</protein>
<dbReference type="SUPFAM" id="SSF50998">
    <property type="entry name" value="Quinoprotein alcohol dehydrogenase-like"/>
    <property type="match status" value="1"/>
</dbReference>
<dbReference type="Pfam" id="PF13360">
    <property type="entry name" value="PQQ_2"/>
    <property type="match status" value="1"/>
</dbReference>
<comment type="caution">
    <text evidence="2">The sequence shown here is derived from an EMBL/GenBank/DDBJ whole genome shotgun (WGS) entry which is preliminary data.</text>
</comment>
<dbReference type="InterPro" id="IPR002372">
    <property type="entry name" value="PQQ_rpt_dom"/>
</dbReference>
<dbReference type="Proteomes" id="UP000189229">
    <property type="component" value="Unassembled WGS sequence"/>
</dbReference>
<dbReference type="EMBL" id="MVBM01000001">
    <property type="protein sequence ID" value="OOK81912.1"/>
    <property type="molecule type" value="Genomic_DNA"/>
</dbReference>
<proteinExistence type="predicted"/>
<dbReference type="SMART" id="SM00564">
    <property type="entry name" value="PQQ"/>
    <property type="match status" value="1"/>
</dbReference>
<evidence type="ECO:0000313" key="2">
    <source>
        <dbReference type="EMBL" id="OOK81912.1"/>
    </source>
</evidence>
<reference evidence="2 3" key="1">
    <citation type="submission" date="2017-02" db="EMBL/GenBank/DDBJ databases">
        <title>Complete genome sequences of Mycobacterium kansasii strains isolated from rhesus macaques.</title>
        <authorList>
            <person name="Panda A."/>
            <person name="Nagaraj S."/>
            <person name="Zhao X."/>
            <person name="Tettelin H."/>
            <person name="Detolla L.J."/>
        </authorList>
    </citation>
    <scope>NUCLEOTIDE SEQUENCE [LARGE SCALE GENOMIC DNA]</scope>
    <source>
        <strain evidence="2 3">11-3813</strain>
    </source>
</reference>